<evidence type="ECO:0000313" key="1">
    <source>
        <dbReference type="EMBL" id="PMD70268.1"/>
    </source>
</evidence>
<organism evidence="1 2">
    <name type="scientific">Companilactobacillus nuruki</name>
    <dbReference type="NCBI Taxonomy" id="1993540"/>
    <lineage>
        <taxon>Bacteria</taxon>
        <taxon>Bacillati</taxon>
        <taxon>Bacillota</taxon>
        <taxon>Bacilli</taxon>
        <taxon>Lactobacillales</taxon>
        <taxon>Lactobacillaceae</taxon>
        <taxon>Companilactobacillus</taxon>
    </lineage>
</organism>
<protein>
    <submittedName>
        <fullName evidence="1">Uncharacterized protein</fullName>
    </submittedName>
</protein>
<comment type="caution">
    <text evidence="1">The sequence shown here is derived from an EMBL/GenBank/DDBJ whole genome shotgun (WGS) entry which is preliminary data.</text>
</comment>
<gene>
    <name evidence="1" type="ORF">CBP76_07185</name>
</gene>
<name>A0A2N7AU09_9LACO</name>
<dbReference type="EMBL" id="NIPR01000022">
    <property type="protein sequence ID" value="PMD70268.1"/>
    <property type="molecule type" value="Genomic_DNA"/>
</dbReference>
<sequence>MLGMVVGSINCKYKCGAIVYNSDGRTTGYLSNDTYWRLKETSIINGEECYSVSKNRWVPKKYFIFKGGLINEESNRNV</sequence>
<evidence type="ECO:0000313" key="2">
    <source>
        <dbReference type="Proteomes" id="UP000235649"/>
    </source>
</evidence>
<dbReference type="Proteomes" id="UP000235649">
    <property type="component" value="Unassembled WGS sequence"/>
</dbReference>
<proteinExistence type="predicted"/>
<accession>A0A2N7AU09</accession>
<keyword evidence="2" id="KW-1185">Reference proteome</keyword>
<reference evidence="1 2" key="1">
    <citation type="submission" date="2017-05" db="EMBL/GenBank/DDBJ databases">
        <title>Lactobacillus nurukis nov., sp. nov., isolated from nuruk.</title>
        <authorList>
            <person name="Kim S.-J."/>
        </authorList>
    </citation>
    <scope>NUCLEOTIDE SEQUENCE [LARGE SCALE GENOMIC DNA]</scope>
    <source>
        <strain evidence="1 2">SYF10-1a</strain>
    </source>
</reference>
<dbReference type="AlphaFoldDB" id="A0A2N7AU09"/>